<keyword evidence="2" id="KW-0238">DNA-binding</keyword>
<dbReference type="GO" id="GO:0003677">
    <property type="term" value="F:DNA binding"/>
    <property type="evidence" value="ECO:0007669"/>
    <property type="project" value="UniProtKB-KW"/>
</dbReference>
<keyword evidence="1" id="KW-0805">Transcription regulation</keyword>
<dbReference type="PROSITE" id="PS50995">
    <property type="entry name" value="HTH_MARR_2"/>
    <property type="match status" value="1"/>
</dbReference>
<dbReference type="InterPro" id="IPR000835">
    <property type="entry name" value="HTH_MarR-typ"/>
</dbReference>
<dbReference type="GO" id="GO:0006950">
    <property type="term" value="P:response to stress"/>
    <property type="evidence" value="ECO:0007669"/>
    <property type="project" value="TreeGrafter"/>
</dbReference>
<dbReference type="InterPro" id="IPR011991">
    <property type="entry name" value="ArsR-like_HTH"/>
</dbReference>
<reference evidence="6" key="1">
    <citation type="journal article" date="2016" name="Front. Microbiol.">
        <title>Genome Sequence of the Piezophilic, Mesophilic Sulfate-Reducing Bacterium Desulfovibrio indicus J2T.</title>
        <authorList>
            <person name="Cao J."/>
            <person name="Maignien L."/>
            <person name="Shao Z."/>
            <person name="Alain K."/>
            <person name="Jebbar M."/>
        </authorList>
    </citation>
    <scope>NUCLEOTIDE SEQUENCE</scope>
    <source>
        <strain evidence="6">NBRC 103626</strain>
    </source>
</reference>
<reference evidence="6" key="2">
    <citation type="submission" date="2021-08" db="EMBL/GenBank/DDBJ databases">
        <authorList>
            <person name="Tani A."/>
            <person name="Ola A."/>
            <person name="Ogura Y."/>
            <person name="Katsura K."/>
            <person name="Hayashi T."/>
        </authorList>
    </citation>
    <scope>NUCLEOTIDE SEQUENCE</scope>
    <source>
        <strain evidence="6">NBRC 103626</strain>
    </source>
</reference>
<feature type="region of interest" description="Disordered" evidence="4">
    <location>
        <begin position="1"/>
        <end position="29"/>
    </location>
</feature>
<accession>A0AA37MA11</accession>
<dbReference type="GO" id="GO:0003700">
    <property type="term" value="F:DNA-binding transcription factor activity"/>
    <property type="evidence" value="ECO:0007669"/>
    <property type="project" value="InterPro"/>
</dbReference>
<dbReference type="PANTHER" id="PTHR33164">
    <property type="entry name" value="TRANSCRIPTIONAL REGULATOR, MARR FAMILY"/>
    <property type="match status" value="1"/>
</dbReference>
<organism evidence="6 7">
    <name type="scientific">Methylobacterium gregans</name>
    <dbReference type="NCBI Taxonomy" id="374424"/>
    <lineage>
        <taxon>Bacteria</taxon>
        <taxon>Pseudomonadati</taxon>
        <taxon>Pseudomonadota</taxon>
        <taxon>Alphaproteobacteria</taxon>
        <taxon>Hyphomicrobiales</taxon>
        <taxon>Methylobacteriaceae</taxon>
        <taxon>Methylobacterium</taxon>
    </lineage>
</organism>
<gene>
    <name evidence="6" type="ORF">NBEOAGPD_1379</name>
</gene>
<dbReference type="EMBL" id="BPQM01000028">
    <property type="protein sequence ID" value="GJD78165.1"/>
    <property type="molecule type" value="Genomic_DNA"/>
</dbReference>
<dbReference type="InterPro" id="IPR039422">
    <property type="entry name" value="MarR/SlyA-like"/>
</dbReference>
<dbReference type="PROSITE" id="PS01117">
    <property type="entry name" value="HTH_MARR_1"/>
    <property type="match status" value="1"/>
</dbReference>
<name>A0AA37MA11_9HYPH</name>
<sequence>MPVSMSSESGDPPQDPPQDPPRDPSRDPPCTCTALRRAARAATASYDAALAPVGLRVTQFAILRILARLGPLPVTRLAEEAALDRSTMGRNLDPLERRGLVRLEPDPRDGRARVATLTGDGQAAIAAALPHWRAAEARLGGRLAPGALAALVAALAPAPHA</sequence>
<dbReference type="InterPro" id="IPR023187">
    <property type="entry name" value="Tscrpt_reg_MarR-type_CS"/>
</dbReference>
<keyword evidence="7" id="KW-1185">Reference proteome</keyword>
<dbReference type="Gene3D" id="1.10.10.10">
    <property type="entry name" value="Winged helix-like DNA-binding domain superfamily/Winged helix DNA-binding domain"/>
    <property type="match status" value="1"/>
</dbReference>
<evidence type="ECO:0000313" key="6">
    <source>
        <dbReference type="EMBL" id="GJD78165.1"/>
    </source>
</evidence>
<evidence type="ECO:0000256" key="2">
    <source>
        <dbReference type="ARBA" id="ARBA00023125"/>
    </source>
</evidence>
<dbReference type="SUPFAM" id="SSF46785">
    <property type="entry name" value="Winged helix' DNA-binding domain"/>
    <property type="match status" value="1"/>
</dbReference>
<protein>
    <recommendedName>
        <fullName evidence="5">HTH marR-type domain-containing protein</fullName>
    </recommendedName>
</protein>
<proteinExistence type="predicted"/>
<dbReference type="InterPro" id="IPR036390">
    <property type="entry name" value="WH_DNA-bd_sf"/>
</dbReference>
<evidence type="ECO:0000256" key="1">
    <source>
        <dbReference type="ARBA" id="ARBA00023015"/>
    </source>
</evidence>
<dbReference type="Proteomes" id="UP001055108">
    <property type="component" value="Unassembled WGS sequence"/>
</dbReference>
<dbReference type="AlphaFoldDB" id="A0AA37MA11"/>
<comment type="caution">
    <text evidence="6">The sequence shown here is derived from an EMBL/GenBank/DDBJ whole genome shotgun (WGS) entry which is preliminary data.</text>
</comment>
<dbReference type="PANTHER" id="PTHR33164:SF105">
    <property type="entry name" value="TRANSCRIPTIONAL REPRESSOR PROTEIN-RELATED"/>
    <property type="match status" value="1"/>
</dbReference>
<evidence type="ECO:0000313" key="7">
    <source>
        <dbReference type="Proteomes" id="UP001055108"/>
    </source>
</evidence>
<dbReference type="InterPro" id="IPR036388">
    <property type="entry name" value="WH-like_DNA-bd_sf"/>
</dbReference>
<dbReference type="CDD" id="cd00090">
    <property type="entry name" value="HTH_ARSR"/>
    <property type="match status" value="1"/>
</dbReference>
<dbReference type="SMART" id="SM00347">
    <property type="entry name" value="HTH_MARR"/>
    <property type="match status" value="1"/>
</dbReference>
<evidence type="ECO:0000256" key="4">
    <source>
        <dbReference type="SAM" id="MobiDB-lite"/>
    </source>
</evidence>
<dbReference type="Pfam" id="PF01047">
    <property type="entry name" value="MarR"/>
    <property type="match status" value="1"/>
</dbReference>
<feature type="domain" description="HTH marR-type" evidence="5">
    <location>
        <begin position="28"/>
        <end position="160"/>
    </location>
</feature>
<keyword evidence="3" id="KW-0804">Transcription</keyword>
<evidence type="ECO:0000256" key="3">
    <source>
        <dbReference type="ARBA" id="ARBA00023163"/>
    </source>
</evidence>
<evidence type="ECO:0000259" key="5">
    <source>
        <dbReference type="PROSITE" id="PS50995"/>
    </source>
</evidence>